<organism evidence="6 7">
    <name type="scientific">Halorussus limi</name>
    <dbReference type="NCBI Taxonomy" id="2938695"/>
    <lineage>
        <taxon>Archaea</taxon>
        <taxon>Methanobacteriati</taxon>
        <taxon>Methanobacteriota</taxon>
        <taxon>Stenosarchaea group</taxon>
        <taxon>Halobacteria</taxon>
        <taxon>Halobacteriales</taxon>
        <taxon>Haladaptataceae</taxon>
        <taxon>Halorussus</taxon>
    </lineage>
</organism>
<dbReference type="PROSITE" id="PS51318">
    <property type="entry name" value="TAT"/>
    <property type="match status" value="1"/>
</dbReference>
<dbReference type="RefSeq" id="WP_248651447.1">
    <property type="nucleotide sequence ID" value="NZ_CP096659.1"/>
</dbReference>
<dbReference type="GeneID" id="72184511"/>
<dbReference type="InterPro" id="IPR001188">
    <property type="entry name" value="Sperm_putr-bd"/>
</dbReference>
<evidence type="ECO:0000256" key="1">
    <source>
        <dbReference type="ARBA" id="ARBA00004418"/>
    </source>
</evidence>
<dbReference type="PIRSF" id="PIRSF019574">
    <property type="entry name" value="Periplasmic_polyamine_BP"/>
    <property type="match status" value="1"/>
</dbReference>
<dbReference type="SUPFAM" id="SSF53850">
    <property type="entry name" value="Periplasmic binding protein-like II"/>
    <property type="match status" value="1"/>
</dbReference>
<dbReference type="AlphaFoldDB" id="A0A8U0HWB2"/>
<dbReference type="Proteomes" id="UP000830729">
    <property type="component" value="Chromosome"/>
</dbReference>
<keyword evidence="2" id="KW-0813">Transport</keyword>
<proteinExistence type="predicted"/>
<feature type="region of interest" description="Disordered" evidence="5">
    <location>
        <begin position="37"/>
        <end position="56"/>
    </location>
</feature>
<dbReference type="InterPro" id="IPR006059">
    <property type="entry name" value="SBP"/>
</dbReference>
<evidence type="ECO:0000256" key="2">
    <source>
        <dbReference type="ARBA" id="ARBA00022448"/>
    </source>
</evidence>
<dbReference type="Pfam" id="PF13416">
    <property type="entry name" value="SBP_bac_8"/>
    <property type="match status" value="1"/>
</dbReference>
<comment type="subcellular location">
    <subcellularLocation>
        <location evidence="1">Periplasm</location>
    </subcellularLocation>
</comment>
<dbReference type="Gene3D" id="3.40.190.10">
    <property type="entry name" value="Periplasmic binding protein-like II"/>
    <property type="match status" value="2"/>
</dbReference>
<name>A0A8U0HWB2_9EURY</name>
<gene>
    <name evidence="6" type="ORF">M0R89_04890</name>
</gene>
<reference evidence="6 7" key="1">
    <citation type="submission" date="2022-04" db="EMBL/GenBank/DDBJ databases">
        <title>Diverse halophilic archaea isolated from saline environments.</title>
        <authorList>
            <person name="Cui H.-L."/>
        </authorList>
    </citation>
    <scope>NUCLEOTIDE SEQUENCE [LARGE SCALE GENOMIC DNA]</scope>
    <source>
        <strain evidence="6 7">XZYJT49</strain>
    </source>
</reference>
<keyword evidence="3" id="KW-0732">Signal</keyword>
<dbReference type="InterPro" id="IPR006311">
    <property type="entry name" value="TAT_signal"/>
</dbReference>
<dbReference type="CDD" id="cd13590">
    <property type="entry name" value="PBP2_PotD_PotF_like"/>
    <property type="match status" value="1"/>
</dbReference>
<dbReference type="PRINTS" id="PR00909">
    <property type="entry name" value="SPERMDNBNDNG"/>
</dbReference>
<keyword evidence="4" id="KW-0574">Periplasm</keyword>
<sequence length="399" mass="44552">MVKQRKTDGDRRRFLKTTGSLTAIGLTGLAGCTGGDGGGQATTTTASDTTTAASKNPREKYGLKELDYELEDKLNIFQWGDYWPDGTVQDFEKTYGVKVNVSNYASNEEMFNKLKAGGLKQYDLVFPSDYMINVLVDQGMLQKLDKSKIPNYGNLGSKFTDTPYDPDPGTYSAPYQWGTSGIGYNKEMLGSDVSINSWDAMWNEQWKGQMTMLDDMRETIGATLKRLGYSLNTKDESKIEEAKEMLINQKSLLKTYDSSNFTTNLINKQASPVHAWSGGVFQAYWETYKDGSSPIAYAVPKEGGVIWVDNGAVTKKAPHPNAAHAFINYYLNAKIGARITNWTYYGSPNEQAEKHISEDILNNKSIYPDSSTMKKLEYIQNLGQATQTYSRAWTEIQNA</sequence>
<evidence type="ECO:0000256" key="3">
    <source>
        <dbReference type="ARBA" id="ARBA00022729"/>
    </source>
</evidence>
<protein>
    <submittedName>
        <fullName evidence="6">Spermidine/putrescine ABC transporter substrate-binding protein</fullName>
    </submittedName>
</protein>
<feature type="compositionally biased region" description="Low complexity" evidence="5">
    <location>
        <begin position="41"/>
        <end position="54"/>
    </location>
</feature>
<keyword evidence="7" id="KW-1185">Reference proteome</keyword>
<accession>A0A8U0HWB2</accession>
<evidence type="ECO:0000256" key="4">
    <source>
        <dbReference type="ARBA" id="ARBA00022764"/>
    </source>
</evidence>
<dbReference type="GO" id="GO:0042597">
    <property type="term" value="C:periplasmic space"/>
    <property type="evidence" value="ECO:0007669"/>
    <property type="project" value="UniProtKB-SubCell"/>
</dbReference>
<dbReference type="PANTHER" id="PTHR30222:SF17">
    <property type="entry name" value="SPERMIDINE_PUTRESCINE-BINDING PERIPLASMIC PROTEIN"/>
    <property type="match status" value="1"/>
</dbReference>
<evidence type="ECO:0000313" key="6">
    <source>
        <dbReference type="EMBL" id="UPV75405.1"/>
    </source>
</evidence>
<dbReference type="PANTHER" id="PTHR30222">
    <property type="entry name" value="SPERMIDINE/PUTRESCINE-BINDING PERIPLASMIC PROTEIN"/>
    <property type="match status" value="1"/>
</dbReference>
<dbReference type="EMBL" id="CP096659">
    <property type="protein sequence ID" value="UPV75405.1"/>
    <property type="molecule type" value="Genomic_DNA"/>
</dbReference>
<evidence type="ECO:0000313" key="7">
    <source>
        <dbReference type="Proteomes" id="UP000830729"/>
    </source>
</evidence>
<dbReference type="PROSITE" id="PS51257">
    <property type="entry name" value="PROKAR_LIPOPROTEIN"/>
    <property type="match status" value="1"/>
</dbReference>
<dbReference type="GO" id="GO:0019808">
    <property type="term" value="F:polyamine binding"/>
    <property type="evidence" value="ECO:0007669"/>
    <property type="project" value="InterPro"/>
</dbReference>
<dbReference type="KEGG" id="halx:M0R89_04890"/>
<dbReference type="GO" id="GO:0015846">
    <property type="term" value="P:polyamine transport"/>
    <property type="evidence" value="ECO:0007669"/>
    <property type="project" value="InterPro"/>
</dbReference>
<evidence type="ECO:0000256" key="5">
    <source>
        <dbReference type="SAM" id="MobiDB-lite"/>
    </source>
</evidence>